<dbReference type="AlphaFoldDB" id="A0AAD7GGM6"/>
<evidence type="ECO:0000313" key="1">
    <source>
        <dbReference type="EMBL" id="KAJ7693953.1"/>
    </source>
</evidence>
<proteinExistence type="predicted"/>
<name>A0AAD7GGM6_MYCRO</name>
<protein>
    <submittedName>
        <fullName evidence="1">Uncharacterized protein</fullName>
    </submittedName>
</protein>
<evidence type="ECO:0000313" key="2">
    <source>
        <dbReference type="Proteomes" id="UP001221757"/>
    </source>
</evidence>
<reference evidence="1" key="1">
    <citation type="submission" date="2023-03" db="EMBL/GenBank/DDBJ databases">
        <title>Massive genome expansion in bonnet fungi (Mycena s.s.) driven by repeated elements and novel gene families across ecological guilds.</title>
        <authorList>
            <consortium name="Lawrence Berkeley National Laboratory"/>
            <person name="Harder C.B."/>
            <person name="Miyauchi S."/>
            <person name="Viragh M."/>
            <person name="Kuo A."/>
            <person name="Thoen E."/>
            <person name="Andreopoulos B."/>
            <person name="Lu D."/>
            <person name="Skrede I."/>
            <person name="Drula E."/>
            <person name="Henrissat B."/>
            <person name="Morin E."/>
            <person name="Kohler A."/>
            <person name="Barry K."/>
            <person name="LaButti K."/>
            <person name="Morin E."/>
            <person name="Salamov A."/>
            <person name="Lipzen A."/>
            <person name="Mereny Z."/>
            <person name="Hegedus B."/>
            <person name="Baldrian P."/>
            <person name="Stursova M."/>
            <person name="Weitz H."/>
            <person name="Taylor A."/>
            <person name="Grigoriev I.V."/>
            <person name="Nagy L.G."/>
            <person name="Martin F."/>
            <person name="Kauserud H."/>
        </authorList>
    </citation>
    <scope>NUCLEOTIDE SEQUENCE</scope>
    <source>
        <strain evidence="1">CBHHK067</strain>
    </source>
</reference>
<dbReference type="EMBL" id="JARKIE010000044">
    <property type="protein sequence ID" value="KAJ7693953.1"/>
    <property type="molecule type" value="Genomic_DNA"/>
</dbReference>
<comment type="caution">
    <text evidence="1">The sequence shown here is derived from an EMBL/GenBank/DDBJ whole genome shotgun (WGS) entry which is preliminary data.</text>
</comment>
<sequence>MTPPPPMGSSHYHTDGQYNANDANQYKLCQWLWPKLLQQDLDKWAAFCNGVPIQKQSGKPGPSGVKAMSR</sequence>
<accession>A0AAD7GGM6</accession>
<gene>
    <name evidence="1" type="ORF">B0H17DRAFT_1199628</name>
</gene>
<organism evidence="1 2">
    <name type="scientific">Mycena rosella</name>
    <name type="common">Pink bonnet</name>
    <name type="synonym">Agaricus rosellus</name>
    <dbReference type="NCBI Taxonomy" id="1033263"/>
    <lineage>
        <taxon>Eukaryota</taxon>
        <taxon>Fungi</taxon>
        <taxon>Dikarya</taxon>
        <taxon>Basidiomycota</taxon>
        <taxon>Agaricomycotina</taxon>
        <taxon>Agaricomycetes</taxon>
        <taxon>Agaricomycetidae</taxon>
        <taxon>Agaricales</taxon>
        <taxon>Marasmiineae</taxon>
        <taxon>Mycenaceae</taxon>
        <taxon>Mycena</taxon>
    </lineage>
</organism>
<keyword evidence="2" id="KW-1185">Reference proteome</keyword>
<dbReference type="Proteomes" id="UP001221757">
    <property type="component" value="Unassembled WGS sequence"/>
</dbReference>